<gene>
    <name evidence="7" type="ORF">BASA50_002617</name>
</gene>
<organism evidence="7 8">
    <name type="scientific">Batrachochytrium salamandrivorans</name>
    <dbReference type="NCBI Taxonomy" id="1357716"/>
    <lineage>
        <taxon>Eukaryota</taxon>
        <taxon>Fungi</taxon>
        <taxon>Fungi incertae sedis</taxon>
        <taxon>Chytridiomycota</taxon>
        <taxon>Chytridiomycota incertae sedis</taxon>
        <taxon>Chytridiomycetes</taxon>
        <taxon>Rhizophydiales</taxon>
        <taxon>Rhizophydiales incertae sedis</taxon>
        <taxon>Batrachochytrium</taxon>
    </lineage>
</organism>
<evidence type="ECO:0000256" key="5">
    <source>
        <dbReference type="ARBA" id="ARBA00023136"/>
    </source>
</evidence>
<dbReference type="Proteomes" id="UP001648503">
    <property type="component" value="Unassembled WGS sequence"/>
</dbReference>
<evidence type="ECO:0000256" key="6">
    <source>
        <dbReference type="SAM" id="Phobius"/>
    </source>
</evidence>
<keyword evidence="4 6" id="KW-1133">Transmembrane helix</keyword>
<evidence type="ECO:0000256" key="1">
    <source>
        <dbReference type="ARBA" id="ARBA00004141"/>
    </source>
</evidence>
<dbReference type="PANTHER" id="PTHR12050">
    <property type="entry name" value="LEPTIN RECEPTOR-RELATED"/>
    <property type="match status" value="1"/>
</dbReference>
<reference evidence="7 8" key="1">
    <citation type="submission" date="2021-02" db="EMBL/GenBank/DDBJ databases">
        <title>Variation within the Batrachochytrium salamandrivorans European outbreak.</title>
        <authorList>
            <person name="Kelly M."/>
            <person name="Pasmans F."/>
            <person name="Shea T.P."/>
            <person name="Munoz J.F."/>
            <person name="Carranza S."/>
            <person name="Cuomo C.A."/>
            <person name="Martel A."/>
        </authorList>
    </citation>
    <scope>NUCLEOTIDE SEQUENCE [LARGE SCALE GENOMIC DNA]</scope>
    <source>
        <strain evidence="7 8">AMFP18/2</strain>
    </source>
</reference>
<dbReference type="PANTHER" id="PTHR12050:SF0">
    <property type="entry name" value="RH04491P"/>
    <property type="match status" value="1"/>
</dbReference>
<accession>A0ABQ8FLC0</accession>
<keyword evidence="5 6" id="KW-0472">Membrane</keyword>
<name>A0ABQ8FLC0_9FUNG</name>
<feature type="transmembrane region" description="Helical" evidence="6">
    <location>
        <begin position="99"/>
        <end position="122"/>
    </location>
</feature>
<evidence type="ECO:0000256" key="4">
    <source>
        <dbReference type="ARBA" id="ARBA00022989"/>
    </source>
</evidence>
<protein>
    <recommendedName>
        <fullName evidence="9">Vacuolar protein sorting 55</fullName>
    </recommendedName>
</protein>
<keyword evidence="3 6" id="KW-0812">Transmembrane</keyword>
<evidence type="ECO:0000313" key="8">
    <source>
        <dbReference type="Proteomes" id="UP001648503"/>
    </source>
</evidence>
<dbReference type="InterPro" id="IPR007262">
    <property type="entry name" value="Vps55/LEPROT"/>
</dbReference>
<keyword evidence="8" id="KW-1185">Reference proteome</keyword>
<comment type="similarity">
    <text evidence="2">Belongs to the OB-RGRP/VPS55 family.</text>
</comment>
<feature type="transmembrane region" description="Helical" evidence="6">
    <location>
        <begin position="72"/>
        <end position="93"/>
    </location>
</feature>
<comment type="subcellular location">
    <subcellularLocation>
        <location evidence="1">Membrane</location>
        <topology evidence="1">Multi-pass membrane protein</topology>
    </subcellularLocation>
</comment>
<dbReference type="EMBL" id="JAFCIX010000051">
    <property type="protein sequence ID" value="KAH6600030.1"/>
    <property type="molecule type" value="Genomic_DNA"/>
</dbReference>
<evidence type="ECO:0000256" key="2">
    <source>
        <dbReference type="ARBA" id="ARBA00005645"/>
    </source>
</evidence>
<evidence type="ECO:0000313" key="7">
    <source>
        <dbReference type="EMBL" id="KAH6600030.1"/>
    </source>
</evidence>
<proteinExistence type="inferred from homology"/>
<evidence type="ECO:0008006" key="9">
    <source>
        <dbReference type="Google" id="ProtNLM"/>
    </source>
</evidence>
<sequence length="134" mass="14368">MANSAGMKTIILLAFLLASGILSVILSCALGNNWLPLLSVLTFLLAPLPNAICKRASSSSRDFLSDDSDRGILDAGYFVTSFLVVSGIALPIVLNHSAIITDLALILSLCGGILIYITILGYQHFFVDQPYETY</sequence>
<evidence type="ECO:0000256" key="3">
    <source>
        <dbReference type="ARBA" id="ARBA00022692"/>
    </source>
</evidence>
<dbReference type="Pfam" id="PF04133">
    <property type="entry name" value="Vps55"/>
    <property type="match status" value="1"/>
</dbReference>
<comment type="caution">
    <text evidence="7">The sequence shown here is derived from an EMBL/GenBank/DDBJ whole genome shotgun (WGS) entry which is preliminary data.</text>
</comment>